<proteinExistence type="inferred from homology"/>
<dbReference type="PIRSF" id="PIRSF003230">
    <property type="entry name" value="YbgC"/>
    <property type="match status" value="1"/>
</dbReference>
<reference evidence="3 4" key="1">
    <citation type="submission" date="2020-02" db="EMBL/GenBank/DDBJ databases">
        <title>Bacillus aquiflavi sp. nov., isolated from yellow water of strong flavor Chinese baijiu in Yibin region of China.</title>
        <authorList>
            <person name="Xie J."/>
        </authorList>
    </citation>
    <scope>NUCLEOTIDE SEQUENCE [LARGE SCALE GENOMIC DNA]</scope>
    <source>
        <strain evidence="3 4">SA4</strain>
    </source>
</reference>
<accession>A0A6M0QBY3</accession>
<evidence type="ECO:0000313" key="4">
    <source>
        <dbReference type="Proteomes" id="UP000481043"/>
    </source>
</evidence>
<organism evidence="3 4">
    <name type="scientific">Bacillus mesophilus</name>
    <dbReference type="NCBI Taxonomy" id="1808955"/>
    <lineage>
        <taxon>Bacteria</taxon>
        <taxon>Bacillati</taxon>
        <taxon>Bacillota</taxon>
        <taxon>Bacilli</taxon>
        <taxon>Bacillales</taxon>
        <taxon>Bacillaceae</taxon>
        <taxon>Bacillus</taxon>
    </lineage>
</organism>
<evidence type="ECO:0000256" key="2">
    <source>
        <dbReference type="ARBA" id="ARBA00022801"/>
    </source>
</evidence>
<dbReference type="PANTHER" id="PTHR31793">
    <property type="entry name" value="4-HYDROXYBENZOYL-COA THIOESTERASE FAMILY MEMBER"/>
    <property type="match status" value="1"/>
</dbReference>
<comment type="similarity">
    <text evidence="1">Belongs to the 4-hydroxybenzoyl-CoA thioesterase family.</text>
</comment>
<dbReference type="EMBL" id="JAAIWM010000009">
    <property type="protein sequence ID" value="NEY73796.1"/>
    <property type="molecule type" value="Genomic_DNA"/>
</dbReference>
<dbReference type="SUPFAM" id="SSF54637">
    <property type="entry name" value="Thioesterase/thiol ester dehydrase-isomerase"/>
    <property type="match status" value="1"/>
</dbReference>
<sequence>MTEHYRFTHRLKVRYSEIDGQKIVFNAHYLTYLDIAVSEYFEEGLKLNMQELTANNQFDFVVVKSTLEYKSSATLGDWLNVSCCMKSMGRSSFTMAFKITREEDQELILLGEIVYVSYDSHTKSSVPVPDFIRERIGRFEKG</sequence>
<comment type="caution">
    <text evidence="3">The sequence shown here is derived from an EMBL/GenBank/DDBJ whole genome shotgun (WGS) entry which is preliminary data.</text>
</comment>
<keyword evidence="4" id="KW-1185">Reference proteome</keyword>
<evidence type="ECO:0000256" key="1">
    <source>
        <dbReference type="ARBA" id="ARBA00005953"/>
    </source>
</evidence>
<evidence type="ECO:0000313" key="3">
    <source>
        <dbReference type="EMBL" id="NEY73796.1"/>
    </source>
</evidence>
<dbReference type="InterPro" id="IPR050563">
    <property type="entry name" value="4-hydroxybenzoyl-CoA_TE"/>
</dbReference>
<keyword evidence="2" id="KW-0378">Hydrolase</keyword>
<dbReference type="CDD" id="cd00586">
    <property type="entry name" value="4HBT"/>
    <property type="match status" value="1"/>
</dbReference>
<protein>
    <submittedName>
        <fullName evidence="3">Acyl-CoA thioesterase</fullName>
    </submittedName>
</protein>
<gene>
    <name evidence="3" type="ORF">G4D63_18940</name>
</gene>
<dbReference type="GO" id="GO:0047617">
    <property type="term" value="F:fatty acyl-CoA hydrolase activity"/>
    <property type="evidence" value="ECO:0007669"/>
    <property type="project" value="TreeGrafter"/>
</dbReference>
<dbReference type="InterPro" id="IPR029069">
    <property type="entry name" value="HotDog_dom_sf"/>
</dbReference>
<dbReference type="Gene3D" id="3.10.129.10">
    <property type="entry name" value="Hotdog Thioesterase"/>
    <property type="match status" value="1"/>
</dbReference>
<dbReference type="RefSeq" id="WP_163181654.1">
    <property type="nucleotide sequence ID" value="NZ_JAAIWM010000009.1"/>
</dbReference>
<dbReference type="Pfam" id="PF13279">
    <property type="entry name" value="4HBT_2"/>
    <property type="match status" value="1"/>
</dbReference>
<dbReference type="InterPro" id="IPR006684">
    <property type="entry name" value="YbgC/YbaW"/>
</dbReference>
<dbReference type="Proteomes" id="UP000481043">
    <property type="component" value="Unassembled WGS sequence"/>
</dbReference>
<dbReference type="NCBIfam" id="TIGR00051">
    <property type="entry name" value="YbgC/FadM family acyl-CoA thioesterase"/>
    <property type="match status" value="1"/>
</dbReference>
<dbReference type="PANTHER" id="PTHR31793:SF27">
    <property type="entry name" value="NOVEL THIOESTERASE SUPERFAMILY DOMAIN AND SAPOSIN A-TYPE DOMAIN CONTAINING PROTEIN (0610012H03RIK)"/>
    <property type="match status" value="1"/>
</dbReference>
<name>A0A6M0QBY3_9BACI</name>
<dbReference type="AlphaFoldDB" id="A0A6M0QBY3"/>